<evidence type="ECO:0000313" key="3">
    <source>
        <dbReference type="EMBL" id="EEH53281.1"/>
    </source>
</evidence>
<dbReference type="GO" id="GO:0005975">
    <property type="term" value="P:carbohydrate metabolic process"/>
    <property type="evidence" value="ECO:0007669"/>
    <property type="project" value="InterPro"/>
</dbReference>
<gene>
    <name evidence="3" type="ORF">MICPUCDRAFT_6362</name>
</gene>
<dbReference type="Proteomes" id="UP000001876">
    <property type="component" value="Unassembled WGS sequence"/>
</dbReference>
<name>C1N403_MICPC</name>
<dbReference type="InterPro" id="IPR006148">
    <property type="entry name" value="Glc/Gal-6P_isomerase"/>
</dbReference>
<feature type="non-terminal residue" evidence="3">
    <location>
        <position position="212"/>
    </location>
</feature>
<dbReference type="AlphaFoldDB" id="C1N403"/>
<dbReference type="UniPathway" id="UPA00115"/>
<dbReference type="OrthoDB" id="432544at2759"/>
<feature type="domain" description="Glucosamine/galactosamine-6-phosphate isomerase" evidence="2">
    <location>
        <begin position="2"/>
        <end position="205"/>
    </location>
</feature>
<sequence length="212" mass="21929">VEENAKAAIDARGHFALAVPGGSVAKALAGLKDAKGIDWEKVHVFFVNERVPDGKCFKLACETWASDVPIPPENVHACVHGGAVAEEAAAYEAALRALGPDVVPIDEVNGLPVLDLVLLGMGADGHVGSIYPGSDALADESGAAILGVDMPTKRSVTMSMGLINTAERVVVAASGVGKAETVRRALEEDDEMLPVSSVDAFSTIWFLDLGAA</sequence>
<feature type="non-terminal residue" evidence="3">
    <location>
        <position position="1"/>
    </location>
</feature>
<dbReference type="RefSeq" id="XP_003062462.1">
    <property type="nucleotide sequence ID" value="XM_003062416.1"/>
</dbReference>
<dbReference type="SUPFAM" id="SSF100950">
    <property type="entry name" value="NagB/RpiA/CoA transferase-like"/>
    <property type="match status" value="1"/>
</dbReference>
<dbReference type="eggNOG" id="KOG3147">
    <property type="taxonomic scope" value="Eukaryota"/>
</dbReference>
<accession>C1N403</accession>
<reference evidence="3 4" key="1">
    <citation type="journal article" date="2009" name="Science">
        <title>Green evolution and dynamic adaptations revealed by genomes of the marine picoeukaryotes Micromonas.</title>
        <authorList>
            <person name="Worden A.Z."/>
            <person name="Lee J.H."/>
            <person name="Mock T."/>
            <person name="Rouze P."/>
            <person name="Simmons M.P."/>
            <person name="Aerts A.L."/>
            <person name="Allen A.E."/>
            <person name="Cuvelier M.L."/>
            <person name="Derelle E."/>
            <person name="Everett M.V."/>
            <person name="Foulon E."/>
            <person name="Grimwood J."/>
            <person name="Gundlach H."/>
            <person name="Henrissat B."/>
            <person name="Napoli C."/>
            <person name="McDonald S.M."/>
            <person name="Parker M.S."/>
            <person name="Rombauts S."/>
            <person name="Salamov A."/>
            <person name="Von Dassow P."/>
            <person name="Badger J.H."/>
            <person name="Coutinho P.M."/>
            <person name="Demir E."/>
            <person name="Dubchak I."/>
            <person name="Gentemann C."/>
            <person name="Eikrem W."/>
            <person name="Gready J.E."/>
            <person name="John U."/>
            <person name="Lanier W."/>
            <person name="Lindquist E.A."/>
            <person name="Lucas S."/>
            <person name="Mayer K.F."/>
            <person name="Moreau H."/>
            <person name="Not F."/>
            <person name="Otillar R."/>
            <person name="Panaud O."/>
            <person name="Pangilinan J."/>
            <person name="Paulsen I."/>
            <person name="Piegu B."/>
            <person name="Poliakov A."/>
            <person name="Robbens S."/>
            <person name="Schmutz J."/>
            <person name="Toulza E."/>
            <person name="Wyss T."/>
            <person name="Zelensky A."/>
            <person name="Zhou K."/>
            <person name="Armbrust E.V."/>
            <person name="Bhattacharya D."/>
            <person name="Goodenough U.W."/>
            <person name="Van de Peer Y."/>
            <person name="Grigoriev I.V."/>
        </authorList>
    </citation>
    <scope>NUCLEOTIDE SEQUENCE [LARGE SCALE GENOMIC DNA]</scope>
    <source>
        <strain evidence="3 4">CCMP1545</strain>
    </source>
</reference>
<keyword evidence="4" id="KW-1185">Reference proteome</keyword>
<dbReference type="PANTHER" id="PTHR11054">
    <property type="entry name" value="6-PHOSPHOGLUCONOLACTONASE"/>
    <property type="match status" value="1"/>
</dbReference>
<dbReference type="Pfam" id="PF01182">
    <property type="entry name" value="Glucosamine_iso"/>
    <property type="match status" value="1"/>
</dbReference>
<evidence type="ECO:0000313" key="4">
    <source>
        <dbReference type="Proteomes" id="UP000001876"/>
    </source>
</evidence>
<dbReference type="GeneID" id="9688147"/>
<dbReference type="KEGG" id="mpp:MICPUCDRAFT_6362"/>
<organism evidence="4">
    <name type="scientific">Micromonas pusilla (strain CCMP1545)</name>
    <name type="common">Picoplanktonic green alga</name>
    <dbReference type="NCBI Taxonomy" id="564608"/>
    <lineage>
        <taxon>Eukaryota</taxon>
        <taxon>Viridiplantae</taxon>
        <taxon>Chlorophyta</taxon>
        <taxon>Mamiellophyceae</taxon>
        <taxon>Mamiellales</taxon>
        <taxon>Mamiellaceae</taxon>
        <taxon>Micromonas</taxon>
    </lineage>
</organism>
<protein>
    <submittedName>
        <fullName evidence="3">Predicted protein</fullName>
    </submittedName>
</protein>
<dbReference type="PANTHER" id="PTHR11054:SF0">
    <property type="entry name" value="6-PHOSPHOGLUCONOLACTONASE"/>
    <property type="match status" value="1"/>
</dbReference>
<evidence type="ECO:0000256" key="1">
    <source>
        <dbReference type="ARBA" id="ARBA00004959"/>
    </source>
</evidence>
<comment type="pathway">
    <text evidence="1">Carbohydrate degradation; pentose phosphate pathway.</text>
</comment>
<dbReference type="InterPro" id="IPR039104">
    <property type="entry name" value="6PGL"/>
</dbReference>
<evidence type="ECO:0000259" key="2">
    <source>
        <dbReference type="Pfam" id="PF01182"/>
    </source>
</evidence>
<dbReference type="STRING" id="564608.C1N403"/>
<proteinExistence type="predicted"/>
<dbReference type="InterPro" id="IPR037171">
    <property type="entry name" value="NagB/RpiA_transferase-like"/>
</dbReference>
<dbReference type="Gene3D" id="3.40.50.1360">
    <property type="match status" value="1"/>
</dbReference>
<dbReference type="GO" id="GO:0006098">
    <property type="term" value="P:pentose-phosphate shunt"/>
    <property type="evidence" value="ECO:0007669"/>
    <property type="project" value="UniProtKB-UniPathway"/>
</dbReference>
<dbReference type="OMA" id="KPEMRIF"/>
<dbReference type="EMBL" id="GG663746">
    <property type="protein sequence ID" value="EEH53281.1"/>
    <property type="molecule type" value="Genomic_DNA"/>
</dbReference>